<keyword evidence="1" id="KW-1133">Transmembrane helix</keyword>
<evidence type="ECO:0000313" key="2">
    <source>
        <dbReference type="EMBL" id="GFO11362.1"/>
    </source>
</evidence>
<evidence type="ECO:0000256" key="1">
    <source>
        <dbReference type="SAM" id="Phobius"/>
    </source>
</evidence>
<keyword evidence="3" id="KW-1185">Reference proteome</keyword>
<organism evidence="2 3">
    <name type="scientific">Plakobranchus ocellatus</name>
    <dbReference type="NCBI Taxonomy" id="259542"/>
    <lineage>
        <taxon>Eukaryota</taxon>
        <taxon>Metazoa</taxon>
        <taxon>Spiralia</taxon>
        <taxon>Lophotrochozoa</taxon>
        <taxon>Mollusca</taxon>
        <taxon>Gastropoda</taxon>
        <taxon>Heterobranchia</taxon>
        <taxon>Euthyneura</taxon>
        <taxon>Panpulmonata</taxon>
        <taxon>Sacoglossa</taxon>
        <taxon>Placobranchoidea</taxon>
        <taxon>Plakobranchidae</taxon>
        <taxon>Plakobranchus</taxon>
    </lineage>
</organism>
<dbReference type="AlphaFoldDB" id="A0AAV4AVN3"/>
<evidence type="ECO:0000313" key="3">
    <source>
        <dbReference type="Proteomes" id="UP000735302"/>
    </source>
</evidence>
<proteinExistence type="predicted"/>
<feature type="transmembrane region" description="Helical" evidence="1">
    <location>
        <begin position="90"/>
        <end position="118"/>
    </location>
</feature>
<reference evidence="2 3" key="1">
    <citation type="journal article" date="2021" name="Elife">
        <title>Chloroplast acquisition without the gene transfer in kleptoplastic sea slugs, Plakobranchus ocellatus.</title>
        <authorList>
            <person name="Maeda T."/>
            <person name="Takahashi S."/>
            <person name="Yoshida T."/>
            <person name="Shimamura S."/>
            <person name="Takaki Y."/>
            <person name="Nagai Y."/>
            <person name="Toyoda A."/>
            <person name="Suzuki Y."/>
            <person name="Arimoto A."/>
            <person name="Ishii H."/>
            <person name="Satoh N."/>
            <person name="Nishiyama T."/>
            <person name="Hasebe M."/>
            <person name="Maruyama T."/>
            <person name="Minagawa J."/>
            <person name="Obokata J."/>
            <person name="Shigenobu S."/>
        </authorList>
    </citation>
    <scope>NUCLEOTIDE SEQUENCE [LARGE SCALE GENOMIC DNA]</scope>
</reference>
<dbReference type="InterPro" id="IPR019427">
    <property type="entry name" value="7TM_GPCR_serpentine_rcpt_Srw"/>
</dbReference>
<sequence length="150" mass="16628">MTILNTIPVNSEFAMLFEKISIVICGVIQPLLAFSILLISTVVLVIQLRKISSWRLSVTSAKSQWVQPEENPASNPSAAEDRISPKEERLVRMVVAIAVIFIMSYIPTCTGLLCYVVFDECNHFGLSIVSGYIISLAQPFSARNPLKEIL</sequence>
<feature type="transmembrane region" description="Helical" evidence="1">
    <location>
        <begin position="20"/>
        <end position="46"/>
    </location>
</feature>
<dbReference type="Gene3D" id="1.20.1070.10">
    <property type="entry name" value="Rhodopsin 7-helix transmembrane proteins"/>
    <property type="match status" value="1"/>
</dbReference>
<name>A0AAV4AVN3_9GAST</name>
<evidence type="ECO:0008006" key="4">
    <source>
        <dbReference type="Google" id="ProtNLM"/>
    </source>
</evidence>
<dbReference type="GO" id="GO:0008528">
    <property type="term" value="F:G protein-coupled peptide receptor activity"/>
    <property type="evidence" value="ECO:0007669"/>
    <property type="project" value="InterPro"/>
</dbReference>
<dbReference type="Proteomes" id="UP000735302">
    <property type="component" value="Unassembled WGS sequence"/>
</dbReference>
<gene>
    <name evidence="2" type="ORF">PoB_003786700</name>
</gene>
<accession>A0AAV4AVN3</accession>
<comment type="caution">
    <text evidence="2">The sequence shown here is derived from an EMBL/GenBank/DDBJ whole genome shotgun (WGS) entry which is preliminary data.</text>
</comment>
<protein>
    <recommendedName>
        <fullName evidence="4">G-protein coupled receptors family 1 profile domain-containing protein</fullName>
    </recommendedName>
</protein>
<dbReference type="EMBL" id="BLXT01004280">
    <property type="protein sequence ID" value="GFO11362.1"/>
    <property type="molecule type" value="Genomic_DNA"/>
</dbReference>
<keyword evidence="1" id="KW-0812">Transmembrane</keyword>
<dbReference type="SUPFAM" id="SSF81321">
    <property type="entry name" value="Family A G protein-coupled receptor-like"/>
    <property type="match status" value="1"/>
</dbReference>
<dbReference type="Pfam" id="PF10324">
    <property type="entry name" value="7TM_GPCR_Srw"/>
    <property type="match status" value="1"/>
</dbReference>
<keyword evidence="1" id="KW-0472">Membrane</keyword>